<organism evidence="10 11">
    <name type="scientific">Paratrimastix pyriformis</name>
    <dbReference type="NCBI Taxonomy" id="342808"/>
    <lineage>
        <taxon>Eukaryota</taxon>
        <taxon>Metamonada</taxon>
        <taxon>Preaxostyla</taxon>
        <taxon>Paratrimastigidae</taxon>
        <taxon>Paratrimastix</taxon>
    </lineage>
</organism>
<keyword evidence="4" id="KW-0963">Cytoplasm</keyword>
<comment type="caution">
    <text evidence="10">The sequence shown here is derived from an EMBL/GenBank/DDBJ whole genome shotgun (WGS) entry which is preliminary data.</text>
</comment>
<comment type="subcellular location">
    <subcellularLocation>
        <location evidence="2">Cytoplasm</location>
        <location evidence="2">Cytoskeleton</location>
        <location evidence="2">Spindle</location>
    </subcellularLocation>
    <subcellularLocation>
        <location evidence="1">Nucleus</location>
    </subcellularLocation>
</comment>
<dbReference type="InterPro" id="IPR027330">
    <property type="entry name" value="TPX2_central_dom"/>
</dbReference>
<dbReference type="InterPro" id="IPR009675">
    <property type="entry name" value="TPX2_fam"/>
</dbReference>
<protein>
    <submittedName>
        <fullName evidence="10">Uncharacterized protein</fullName>
    </submittedName>
</protein>
<evidence type="ECO:0000256" key="7">
    <source>
        <dbReference type="SAM" id="MobiDB-lite"/>
    </source>
</evidence>
<dbReference type="Proteomes" id="UP001141327">
    <property type="component" value="Unassembled WGS sequence"/>
</dbReference>
<proteinExistence type="inferred from homology"/>
<evidence type="ECO:0000256" key="6">
    <source>
        <dbReference type="ARBA" id="ARBA00023242"/>
    </source>
</evidence>
<feature type="domain" description="TPX2 C-terminal" evidence="8">
    <location>
        <begin position="277"/>
        <end position="351"/>
    </location>
</feature>
<feature type="region of interest" description="Disordered" evidence="7">
    <location>
        <begin position="343"/>
        <end position="386"/>
    </location>
</feature>
<dbReference type="InterPro" id="IPR027329">
    <property type="entry name" value="TPX2_C"/>
</dbReference>
<evidence type="ECO:0000256" key="3">
    <source>
        <dbReference type="ARBA" id="ARBA00005885"/>
    </source>
</evidence>
<feature type="domain" description="TPX2 central" evidence="9">
    <location>
        <begin position="5"/>
        <end position="89"/>
    </location>
</feature>
<sequence>MSLPLTRATSPDLQTKKRFRPSMFKSSEEKEKEVFASMPKFKALPFNKKILTAGGTLGVPRVEKAPPTSPHTPNLRTSLRAAKHPAPQPEPEKQFKARRLDPEILKEPDPLPDIPPRPPTQPSPFPLNTENRGKKHRQELSEKLREEKEEEERARHFKARPLPIGDPMVPVLGQHDLVEPEPFPLATEERGEKHRHEEELRLAEQLRQEEEARKFKAQPIPVGTPKAVRPTSREPIVVQEFPLMTEMRGAEHQSELHTSQPVPVAALQQALTEVAEFELNTDRRKTERQRFEEMLAAKETSAQAAMQERKRIVEHVLAEIARIRRESVFHAQPILRPSHQFQLAPSGAPLTVPASPNLHTKSRAVRSPQQAPKTPRRSSMRPPPPR</sequence>
<feature type="compositionally biased region" description="Pro residues" evidence="7">
    <location>
        <begin position="111"/>
        <end position="125"/>
    </location>
</feature>
<comment type="similarity">
    <text evidence="3">Belongs to the TPX2 family.</text>
</comment>
<reference evidence="10" key="1">
    <citation type="journal article" date="2022" name="bioRxiv">
        <title>Genomics of Preaxostyla Flagellates Illuminates Evolutionary Transitions and the Path Towards Mitochondrial Loss.</title>
        <authorList>
            <person name="Novak L.V.F."/>
            <person name="Treitli S.C."/>
            <person name="Pyrih J."/>
            <person name="Halakuc P."/>
            <person name="Pipaliya S.V."/>
            <person name="Vacek V."/>
            <person name="Brzon O."/>
            <person name="Soukal P."/>
            <person name="Eme L."/>
            <person name="Dacks J.B."/>
            <person name="Karnkowska A."/>
            <person name="Elias M."/>
            <person name="Hampl V."/>
        </authorList>
    </citation>
    <scope>NUCLEOTIDE SEQUENCE</scope>
    <source>
        <strain evidence="10">RCP-MX</strain>
    </source>
</reference>
<dbReference type="PANTHER" id="PTHR14326:SF44">
    <property type="entry name" value="TARGETING PROTEIN FOR XKLP2"/>
    <property type="match status" value="1"/>
</dbReference>
<keyword evidence="11" id="KW-1185">Reference proteome</keyword>
<keyword evidence="6" id="KW-0539">Nucleus</keyword>
<evidence type="ECO:0000313" key="10">
    <source>
        <dbReference type="EMBL" id="KAJ4456473.1"/>
    </source>
</evidence>
<gene>
    <name evidence="10" type="ORF">PAPYR_8300</name>
</gene>
<evidence type="ECO:0000313" key="11">
    <source>
        <dbReference type="Proteomes" id="UP001141327"/>
    </source>
</evidence>
<feature type="region of interest" description="Disordered" evidence="7">
    <location>
        <begin position="211"/>
        <end position="234"/>
    </location>
</feature>
<accession>A0ABQ8UCG0</accession>
<feature type="compositionally biased region" description="Basic and acidic residues" evidence="7">
    <location>
        <begin position="138"/>
        <end position="154"/>
    </location>
</feature>
<evidence type="ECO:0000256" key="1">
    <source>
        <dbReference type="ARBA" id="ARBA00004123"/>
    </source>
</evidence>
<evidence type="ECO:0000259" key="8">
    <source>
        <dbReference type="Pfam" id="PF06886"/>
    </source>
</evidence>
<dbReference type="EMBL" id="JAPMOS010000069">
    <property type="protein sequence ID" value="KAJ4456473.1"/>
    <property type="molecule type" value="Genomic_DNA"/>
</dbReference>
<feature type="region of interest" description="Disordered" evidence="7">
    <location>
        <begin position="1"/>
        <end position="30"/>
    </location>
</feature>
<evidence type="ECO:0000256" key="5">
    <source>
        <dbReference type="ARBA" id="ARBA00023212"/>
    </source>
</evidence>
<evidence type="ECO:0000256" key="4">
    <source>
        <dbReference type="ARBA" id="ARBA00022490"/>
    </source>
</evidence>
<feature type="region of interest" description="Disordered" evidence="7">
    <location>
        <begin position="54"/>
        <end position="172"/>
    </location>
</feature>
<dbReference type="Pfam" id="PF06886">
    <property type="entry name" value="TPX2"/>
    <property type="match status" value="1"/>
</dbReference>
<evidence type="ECO:0000256" key="2">
    <source>
        <dbReference type="ARBA" id="ARBA00004186"/>
    </source>
</evidence>
<evidence type="ECO:0000259" key="9">
    <source>
        <dbReference type="Pfam" id="PF12214"/>
    </source>
</evidence>
<feature type="compositionally biased region" description="Basic and acidic residues" evidence="7">
    <location>
        <begin position="90"/>
        <end position="109"/>
    </location>
</feature>
<dbReference type="PANTHER" id="PTHR14326">
    <property type="entry name" value="TARGETING PROTEIN FOR XKLP2"/>
    <property type="match status" value="1"/>
</dbReference>
<dbReference type="Pfam" id="PF12214">
    <property type="entry name" value="TPX2_importin"/>
    <property type="match status" value="1"/>
</dbReference>
<keyword evidence="5" id="KW-0206">Cytoskeleton</keyword>
<name>A0ABQ8UCG0_9EUKA</name>